<feature type="region of interest" description="Disordered" evidence="1">
    <location>
        <begin position="47"/>
        <end position="127"/>
    </location>
</feature>
<proteinExistence type="predicted"/>
<feature type="region of interest" description="Disordered" evidence="1">
    <location>
        <begin position="156"/>
        <end position="186"/>
    </location>
</feature>
<evidence type="ECO:0000313" key="2">
    <source>
        <dbReference type="EMBL" id="KAA6353425.1"/>
    </source>
</evidence>
<feature type="compositionally biased region" description="Polar residues" evidence="1">
    <location>
        <begin position="87"/>
        <end position="118"/>
    </location>
</feature>
<feature type="compositionally biased region" description="Polar residues" evidence="1">
    <location>
        <begin position="47"/>
        <end position="76"/>
    </location>
</feature>
<gene>
    <name evidence="2" type="ORF">EZS28_051049</name>
</gene>
<feature type="non-terminal residue" evidence="2">
    <location>
        <position position="186"/>
    </location>
</feature>
<sequence>MPVCIAKISTNALPHNANGSDGLGENSCGTQLQAATNEKKYLNRQAIDNTGNESNNEQTNDNRTGGKQNDQASNNESQHEQEVKLQDNGNIQLRETGLSHTTHSEQKLSNPNIPQSKGQPPLITTPPELGQVKRKIVVPNKGFNQPTTMILEAKQANRSPYPISPQVFPKLEPTPTLLTISHPSRS</sequence>
<accession>A0A5J4T7S4</accession>
<organism evidence="2 3">
    <name type="scientific">Streblomastix strix</name>
    <dbReference type="NCBI Taxonomy" id="222440"/>
    <lineage>
        <taxon>Eukaryota</taxon>
        <taxon>Metamonada</taxon>
        <taxon>Preaxostyla</taxon>
        <taxon>Oxymonadida</taxon>
        <taxon>Streblomastigidae</taxon>
        <taxon>Streblomastix</taxon>
    </lineage>
</organism>
<dbReference type="AlphaFoldDB" id="A0A5J4T7S4"/>
<protein>
    <submittedName>
        <fullName evidence="2">Uncharacterized protein</fullName>
    </submittedName>
</protein>
<evidence type="ECO:0000313" key="3">
    <source>
        <dbReference type="Proteomes" id="UP000324800"/>
    </source>
</evidence>
<evidence type="ECO:0000256" key="1">
    <source>
        <dbReference type="SAM" id="MobiDB-lite"/>
    </source>
</evidence>
<reference evidence="2 3" key="1">
    <citation type="submission" date="2019-03" db="EMBL/GenBank/DDBJ databases">
        <title>Single cell metagenomics reveals metabolic interactions within the superorganism composed of flagellate Streblomastix strix and complex community of Bacteroidetes bacteria on its surface.</title>
        <authorList>
            <person name="Treitli S.C."/>
            <person name="Kolisko M."/>
            <person name="Husnik F."/>
            <person name="Keeling P."/>
            <person name="Hampl V."/>
        </authorList>
    </citation>
    <scope>NUCLEOTIDE SEQUENCE [LARGE SCALE GENOMIC DNA]</scope>
    <source>
        <strain evidence="2">ST1C</strain>
    </source>
</reference>
<name>A0A5J4T7S4_9EUKA</name>
<feature type="compositionally biased region" description="Polar residues" evidence="1">
    <location>
        <begin position="176"/>
        <end position="186"/>
    </location>
</feature>
<dbReference type="Proteomes" id="UP000324800">
    <property type="component" value="Unassembled WGS sequence"/>
</dbReference>
<dbReference type="EMBL" id="SNRW01038142">
    <property type="protein sequence ID" value="KAA6353425.1"/>
    <property type="molecule type" value="Genomic_DNA"/>
</dbReference>
<comment type="caution">
    <text evidence="2">The sequence shown here is derived from an EMBL/GenBank/DDBJ whole genome shotgun (WGS) entry which is preliminary data.</text>
</comment>